<dbReference type="EMBL" id="QWIL01000095">
    <property type="protein sequence ID" value="RMY24158.1"/>
    <property type="molecule type" value="Genomic_DNA"/>
</dbReference>
<feature type="region of interest" description="Disordered" evidence="1">
    <location>
        <begin position="181"/>
        <end position="211"/>
    </location>
</feature>
<name>A0A3M7A9N4_HORWE</name>
<proteinExistence type="predicted"/>
<organism evidence="2 3">
    <name type="scientific">Hortaea werneckii</name>
    <name type="common">Black yeast</name>
    <name type="synonym">Cladosporium werneckii</name>
    <dbReference type="NCBI Taxonomy" id="91943"/>
    <lineage>
        <taxon>Eukaryota</taxon>
        <taxon>Fungi</taxon>
        <taxon>Dikarya</taxon>
        <taxon>Ascomycota</taxon>
        <taxon>Pezizomycotina</taxon>
        <taxon>Dothideomycetes</taxon>
        <taxon>Dothideomycetidae</taxon>
        <taxon>Mycosphaerellales</taxon>
        <taxon>Teratosphaeriaceae</taxon>
        <taxon>Hortaea</taxon>
    </lineage>
</organism>
<accession>A0A3M7A9N4</accession>
<reference evidence="2 3" key="1">
    <citation type="journal article" date="2018" name="BMC Genomics">
        <title>Genomic evidence for intraspecific hybridization in a clonal and extremely halotolerant yeast.</title>
        <authorList>
            <person name="Gostincar C."/>
            <person name="Stajich J.E."/>
            <person name="Zupancic J."/>
            <person name="Zalar P."/>
            <person name="Gunde-Cimerman N."/>
        </authorList>
    </citation>
    <scope>NUCLEOTIDE SEQUENCE [LARGE SCALE GENOMIC DNA]</scope>
    <source>
        <strain evidence="2 3">EXF-6669</strain>
    </source>
</reference>
<evidence type="ECO:0000313" key="2">
    <source>
        <dbReference type="EMBL" id="RMY24158.1"/>
    </source>
</evidence>
<dbReference type="AlphaFoldDB" id="A0A3M7A9N4"/>
<comment type="caution">
    <text evidence="2">The sequence shown here is derived from an EMBL/GenBank/DDBJ whole genome shotgun (WGS) entry which is preliminary data.</text>
</comment>
<gene>
    <name evidence="2" type="ORF">D0867_01567</name>
</gene>
<dbReference type="Proteomes" id="UP000271337">
    <property type="component" value="Unassembled WGS sequence"/>
</dbReference>
<feature type="compositionally biased region" description="Low complexity" evidence="1">
    <location>
        <begin position="195"/>
        <end position="211"/>
    </location>
</feature>
<evidence type="ECO:0000256" key="1">
    <source>
        <dbReference type="SAM" id="MobiDB-lite"/>
    </source>
</evidence>
<sequence length="239" mass="24271">MWSAGASAISAARQSHPSQSEAVAANVHLASPAHPPSTIPAIREKQPQSRTTRGPVIHYIGTFLCKMFSKTFALTAVAAFATQTAAFNMPDCWSTCFTKYNVTGQDGLCRNSVVNNCIGYTCHATNATAAADYTTWLAEYCSSNSSAPSSSAPVYTSSAPLSTATPVAPVSAAPVPYSNSTSASLTPSYTKPALSTGATTSTKSASSSTASTMPFTGGAGSTAASLVLVAGGLAAHVLL</sequence>
<evidence type="ECO:0000313" key="3">
    <source>
        <dbReference type="Proteomes" id="UP000271337"/>
    </source>
</evidence>
<dbReference type="OrthoDB" id="3939735at2759"/>
<protein>
    <submittedName>
        <fullName evidence="2">Uncharacterized protein</fullName>
    </submittedName>
</protein>